<evidence type="ECO:0000256" key="1">
    <source>
        <dbReference type="ARBA" id="ARBA00004117"/>
    </source>
</evidence>
<evidence type="ECO:0000256" key="3">
    <source>
        <dbReference type="ARBA" id="ARBA00007971"/>
    </source>
</evidence>
<feature type="region of interest" description="Disordered" evidence="10">
    <location>
        <begin position="292"/>
        <end position="330"/>
    </location>
</feature>
<dbReference type="AlphaFoldDB" id="S6AGC2"/>
<keyword evidence="14" id="KW-0966">Cell projection</keyword>
<feature type="domain" description="Flagellar M-ring C-terminal" evidence="13">
    <location>
        <begin position="254"/>
        <end position="432"/>
    </location>
</feature>
<keyword evidence="14" id="KW-0969">Cilium</keyword>
<dbReference type="PIRSF" id="PIRSF004862">
    <property type="entry name" value="FliF"/>
    <property type="match status" value="1"/>
</dbReference>
<comment type="similarity">
    <text evidence="3 9">Belongs to the FliF family.</text>
</comment>
<dbReference type="eggNOG" id="COG1766">
    <property type="taxonomic scope" value="Bacteria"/>
</dbReference>
<protein>
    <recommendedName>
        <fullName evidence="9">Flagellar M-ring protein</fullName>
    </recommendedName>
</protein>
<reference evidence="14 15" key="1">
    <citation type="journal article" date="2012" name="Appl. Environ. Microbiol.">
        <title>Draft genome sequence of a psychrotolerant sulfur-oxidizing bacterium, Sulfuricella denitrificans skB26, and proteomic insights into cold adaptation.</title>
        <authorList>
            <person name="Watanabe T."/>
            <person name="Kojima H."/>
            <person name="Fukui M."/>
        </authorList>
    </citation>
    <scope>NUCLEOTIDE SEQUENCE [LARGE SCALE GENOMIC DNA]</scope>
    <source>
        <strain evidence="15">skB26</strain>
    </source>
</reference>
<dbReference type="STRING" id="1163617.SCD_n01227"/>
<evidence type="ECO:0000313" key="15">
    <source>
        <dbReference type="Proteomes" id="UP000015559"/>
    </source>
</evidence>
<dbReference type="RefSeq" id="WP_009205992.1">
    <property type="nucleotide sequence ID" value="NC_022357.1"/>
</dbReference>
<dbReference type="GO" id="GO:0071973">
    <property type="term" value="P:bacterial-type flagellum-dependent cell motility"/>
    <property type="evidence" value="ECO:0007669"/>
    <property type="project" value="InterPro"/>
</dbReference>
<comment type="function">
    <text evidence="9">The M ring may be actively involved in energy transduction.</text>
</comment>
<dbReference type="OrthoDB" id="8554211at2"/>
<proteinExistence type="inferred from homology"/>
<evidence type="ECO:0000259" key="12">
    <source>
        <dbReference type="Pfam" id="PF01514"/>
    </source>
</evidence>
<organism evidence="14 15">
    <name type="scientific">Sulfuricella denitrificans (strain DSM 22764 / NBRC 105220 / skB26)</name>
    <dbReference type="NCBI Taxonomy" id="1163617"/>
    <lineage>
        <taxon>Bacteria</taxon>
        <taxon>Pseudomonadati</taxon>
        <taxon>Pseudomonadota</taxon>
        <taxon>Betaproteobacteria</taxon>
        <taxon>Nitrosomonadales</taxon>
        <taxon>Sulfuricellaceae</taxon>
        <taxon>Sulfuricella</taxon>
    </lineage>
</organism>
<dbReference type="PANTHER" id="PTHR30046">
    <property type="entry name" value="FLAGELLAR M-RING PROTEIN"/>
    <property type="match status" value="1"/>
</dbReference>
<evidence type="ECO:0000256" key="10">
    <source>
        <dbReference type="SAM" id="MobiDB-lite"/>
    </source>
</evidence>
<comment type="subcellular location">
    <subcellularLocation>
        <location evidence="1 9">Bacterial flagellum basal body</location>
    </subcellularLocation>
    <subcellularLocation>
        <location evidence="2">Cell membrane</location>
        <topology evidence="2">Multi-pass membrane protein</topology>
    </subcellularLocation>
</comment>
<keyword evidence="8 9" id="KW-0975">Bacterial flagellum</keyword>
<evidence type="ECO:0000256" key="2">
    <source>
        <dbReference type="ARBA" id="ARBA00004651"/>
    </source>
</evidence>
<dbReference type="InterPro" id="IPR006182">
    <property type="entry name" value="FliF_N_dom"/>
</dbReference>
<keyword evidence="4" id="KW-1003">Cell membrane</keyword>
<evidence type="ECO:0000256" key="4">
    <source>
        <dbReference type="ARBA" id="ARBA00022475"/>
    </source>
</evidence>
<keyword evidence="5 11" id="KW-0812">Transmembrane</keyword>
<evidence type="ECO:0000256" key="11">
    <source>
        <dbReference type="SAM" id="Phobius"/>
    </source>
</evidence>
<dbReference type="NCBIfam" id="TIGR00206">
    <property type="entry name" value="fliF"/>
    <property type="match status" value="1"/>
</dbReference>
<evidence type="ECO:0000256" key="7">
    <source>
        <dbReference type="ARBA" id="ARBA00023136"/>
    </source>
</evidence>
<dbReference type="InterPro" id="IPR000067">
    <property type="entry name" value="FlgMring_FliF"/>
</dbReference>
<dbReference type="InterPro" id="IPR013556">
    <property type="entry name" value="Flag_M-ring_C"/>
</dbReference>
<dbReference type="GO" id="GO:0003774">
    <property type="term" value="F:cytoskeletal motor activity"/>
    <property type="evidence" value="ECO:0007669"/>
    <property type="project" value="InterPro"/>
</dbReference>
<accession>S6AGC2</accession>
<keyword evidence="7 11" id="KW-0472">Membrane</keyword>
<evidence type="ECO:0000256" key="8">
    <source>
        <dbReference type="ARBA" id="ARBA00023143"/>
    </source>
</evidence>
<keyword evidence="6 11" id="KW-1133">Transmembrane helix</keyword>
<evidence type="ECO:0000259" key="13">
    <source>
        <dbReference type="Pfam" id="PF08345"/>
    </source>
</evidence>
<dbReference type="KEGG" id="sdr:SCD_n01227"/>
<dbReference type="HOGENOM" id="CLU_028108_1_0_4"/>
<dbReference type="GO" id="GO:0005886">
    <property type="term" value="C:plasma membrane"/>
    <property type="evidence" value="ECO:0007669"/>
    <property type="project" value="UniProtKB-SubCell"/>
</dbReference>
<keyword evidence="14" id="KW-0282">Flagellum</keyword>
<dbReference type="EMBL" id="AP013066">
    <property type="protein sequence ID" value="BAN35056.1"/>
    <property type="molecule type" value="Genomic_DNA"/>
</dbReference>
<evidence type="ECO:0000256" key="5">
    <source>
        <dbReference type="ARBA" id="ARBA00022692"/>
    </source>
</evidence>
<keyword evidence="15" id="KW-1185">Reference proteome</keyword>
<dbReference type="Pfam" id="PF08345">
    <property type="entry name" value="YscJ_FliF_C"/>
    <property type="match status" value="1"/>
</dbReference>
<dbReference type="PRINTS" id="PR01009">
    <property type="entry name" value="FLGMRINGFLIF"/>
</dbReference>
<feature type="transmembrane region" description="Helical" evidence="11">
    <location>
        <begin position="25"/>
        <end position="44"/>
    </location>
</feature>
<dbReference type="Pfam" id="PF01514">
    <property type="entry name" value="YscJ_FliF"/>
    <property type="match status" value="1"/>
</dbReference>
<feature type="domain" description="Flagellar M-ring N-terminal" evidence="12">
    <location>
        <begin position="46"/>
        <end position="220"/>
    </location>
</feature>
<sequence length="538" mass="57400">MAVAPQQSLFARLREFNRLSGGQKIGLMLALAAAIALVSGAWMWSQTPDYRVLYSNLSDRDGGEIINSLQQMNVRYKMAEGGGAILVASSQVYDVRLRLASQGLPKGSVVGFELMENQKLGTSQFLEQVNYQRALEGELTRSIQSLSAVQGARVHLAIPRPSVFTREQKNPSASVLVGLHPGRTLDKAQVNGIVHLISSSVPDLPVKNVTVLDQNGNLLSSAAEGKESAGLDPSQLEFLRQVEQSFIKRIESILSPITGVENVRAQVAAELDFSQTEQTAETFRPNPAPAEAAIRSQQSNENTAGAGQAAGGVPGALSNQPPGTAAAPLTAPAATAVAAAPAQPSGGGGHKESTVNYELDKTIKHVKSPVGSIKRLSVAVVVNHKKSTGKDGKISTKPLTSAEMTQISNLVKEAMGYRQDRGDTLNVVNASFSSEMTEEIPAAPIWKDPSTISLVKDIAKNLLIAGIVFFLVFKVLRPLLKELSTPPPPTVVEKEEAEGFAIAPTLGYEERLRSVKDLARQEPKVVATVVKDWIGGNE</sequence>
<dbReference type="InterPro" id="IPR043427">
    <property type="entry name" value="YscJ/FliF"/>
</dbReference>
<evidence type="ECO:0000313" key="14">
    <source>
        <dbReference type="EMBL" id="BAN35056.1"/>
    </source>
</evidence>
<feature type="compositionally biased region" description="Low complexity" evidence="10">
    <location>
        <begin position="321"/>
        <end position="330"/>
    </location>
</feature>
<name>S6AGC2_SULDS</name>
<dbReference type="PANTHER" id="PTHR30046:SF0">
    <property type="entry name" value="FLAGELLAR M-RING PROTEIN"/>
    <property type="match status" value="1"/>
</dbReference>
<evidence type="ECO:0000256" key="9">
    <source>
        <dbReference type="PIRNR" id="PIRNR004862"/>
    </source>
</evidence>
<evidence type="ECO:0000256" key="6">
    <source>
        <dbReference type="ARBA" id="ARBA00022989"/>
    </source>
</evidence>
<dbReference type="InterPro" id="IPR045851">
    <property type="entry name" value="AMP-bd_C_sf"/>
</dbReference>
<dbReference type="Proteomes" id="UP000015559">
    <property type="component" value="Chromosome"/>
</dbReference>
<dbReference type="Gene3D" id="3.30.300.30">
    <property type="match status" value="1"/>
</dbReference>
<dbReference type="GO" id="GO:0009431">
    <property type="term" value="C:bacterial-type flagellum basal body, MS ring"/>
    <property type="evidence" value="ECO:0007669"/>
    <property type="project" value="InterPro"/>
</dbReference>
<gene>
    <name evidence="14" type="ORF">SCD_n01227</name>
</gene>